<reference evidence="8 9" key="1">
    <citation type="journal article" date="2023" name="IScience">
        <title>Expanded male sex-determining region conserved during the evolution of homothallism in the green alga Volvox.</title>
        <authorList>
            <person name="Yamamoto K."/>
            <person name="Matsuzaki R."/>
            <person name="Mahakham W."/>
            <person name="Heman W."/>
            <person name="Sekimoto H."/>
            <person name="Kawachi M."/>
            <person name="Minakuchi Y."/>
            <person name="Toyoda A."/>
            <person name="Nozaki H."/>
        </authorList>
    </citation>
    <scope>NUCLEOTIDE SEQUENCE [LARGE SCALE GENOMIC DNA]</scope>
    <source>
        <strain evidence="8 9">NIES-4468</strain>
    </source>
</reference>
<evidence type="ECO:0000256" key="3">
    <source>
        <dbReference type="ARBA" id="ARBA00023015"/>
    </source>
</evidence>
<evidence type="ECO:0000313" key="8">
    <source>
        <dbReference type="EMBL" id="GLI59969.1"/>
    </source>
</evidence>
<dbReference type="InterPro" id="IPR036915">
    <property type="entry name" value="Cyclin-like_sf"/>
</dbReference>
<dbReference type="Pfam" id="PF00382">
    <property type="entry name" value="TFIIB"/>
    <property type="match status" value="2"/>
</dbReference>
<dbReference type="InterPro" id="IPR000812">
    <property type="entry name" value="TFIIB"/>
</dbReference>
<comment type="caution">
    <text evidence="8">The sequence shown here is derived from an EMBL/GenBank/DDBJ whole genome shotgun (WGS) entry which is preliminary data.</text>
</comment>
<gene>
    <name evidence="8" type="ORF">VaNZ11_002027</name>
</gene>
<keyword evidence="6" id="KW-0863">Zinc-finger</keyword>
<dbReference type="Pfam" id="PF08271">
    <property type="entry name" value="Zn_Ribbon_TF"/>
    <property type="match status" value="1"/>
</dbReference>
<dbReference type="SUPFAM" id="SSF57783">
    <property type="entry name" value="Zinc beta-ribbon"/>
    <property type="match status" value="1"/>
</dbReference>
<dbReference type="SMART" id="SM00385">
    <property type="entry name" value="CYCLIN"/>
    <property type="match status" value="1"/>
</dbReference>
<keyword evidence="6" id="KW-0479">Metal-binding</keyword>
<keyword evidence="2" id="KW-0677">Repeat</keyword>
<accession>A0ABQ5RR87</accession>
<dbReference type="InterPro" id="IPR013137">
    <property type="entry name" value="Znf_TFIIB"/>
</dbReference>
<dbReference type="SUPFAM" id="SSF47954">
    <property type="entry name" value="Cyclin-like"/>
    <property type="match status" value="2"/>
</dbReference>
<evidence type="ECO:0000256" key="5">
    <source>
        <dbReference type="ARBA" id="ARBA00031706"/>
    </source>
</evidence>
<evidence type="ECO:0000259" key="7">
    <source>
        <dbReference type="PROSITE" id="PS51134"/>
    </source>
</evidence>
<dbReference type="PROSITE" id="PS51134">
    <property type="entry name" value="ZF_TFIIB"/>
    <property type="match status" value="1"/>
</dbReference>
<dbReference type="InterPro" id="IPR013150">
    <property type="entry name" value="TFIIB_cyclin"/>
</dbReference>
<evidence type="ECO:0000256" key="1">
    <source>
        <dbReference type="ARBA" id="ARBA00010857"/>
    </source>
</evidence>
<feature type="domain" description="TFIIB-type" evidence="7">
    <location>
        <begin position="85"/>
        <end position="116"/>
    </location>
</feature>
<comment type="similarity">
    <text evidence="1">Belongs to the TFIIB family.</text>
</comment>
<keyword evidence="3" id="KW-0805">Transcription regulation</keyword>
<evidence type="ECO:0000256" key="6">
    <source>
        <dbReference type="PROSITE-ProRule" id="PRU00469"/>
    </source>
</evidence>
<dbReference type="EMBL" id="BSDZ01000004">
    <property type="protein sequence ID" value="GLI59969.1"/>
    <property type="molecule type" value="Genomic_DNA"/>
</dbReference>
<sequence>FLRTSLYRYRTDYRQVSLHIHPAYRFSDRKAGCLLEVRARAAATIPASPLKFRCLFNIPIVPPEVYISGITASGWRSQRRFFSMDNEPCVTCQGVDFVEFKSEGDLVCRNCGTVKESRLIDERSEWRTFSDKDKDTTDPNRVGGPTNHLLEGLTTTIGRERNDGGLSYTLNRIHSRTNNPDRVIMAAMKEVGHMCEMLKVNGVVKDRALEIYKEVVEAKSLKGRSVKALAASCLFWACRQEKQARTFKEIVAVLGNDVSKKEIGRCFKDLQQIKKDELQKQGASADALASTMNQTVQHPAEFVRNYCNQLRLEFKCKKLAEEIAQNAKPADRRVPWDGRTPTSIASAIVFIAMVLWEIKKEESQSQAAGSLPAFAGLKAAKARADAAMQKVAIISSVAEATIRAAYRDLFPHIAQLLPTPADKPEERITPEMVAKLPNPDSRGGGGSLIMM</sequence>
<dbReference type="Gene3D" id="1.10.472.10">
    <property type="entry name" value="Cyclin-like"/>
    <property type="match status" value="1"/>
</dbReference>
<evidence type="ECO:0000313" key="9">
    <source>
        <dbReference type="Proteomes" id="UP001165090"/>
    </source>
</evidence>
<dbReference type="InterPro" id="IPR013763">
    <property type="entry name" value="Cyclin-like_dom"/>
</dbReference>
<feature type="non-terminal residue" evidence="8">
    <location>
        <position position="1"/>
    </location>
</feature>
<dbReference type="Gene3D" id="1.10.472.170">
    <property type="match status" value="1"/>
</dbReference>
<protein>
    <recommendedName>
        <fullName evidence="5">General transcription factor TFIIB</fullName>
    </recommendedName>
</protein>
<dbReference type="PRINTS" id="PR00685">
    <property type="entry name" value="TIFACTORIIB"/>
</dbReference>
<dbReference type="CDD" id="cd20551">
    <property type="entry name" value="CYCLIN_TFIIB_rpt1"/>
    <property type="match status" value="1"/>
</dbReference>
<evidence type="ECO:0000256" key="4">
    <source>
        <dbReference type="ARBA" id="ARBA00023163"/>
    </source>
</evidence>
<organism evidence="8 9">
    <name type="scientific">Volvox africanus</name>
    <dbReference type="NCBI Taxonomy" id="51714"/>
    <lineage>
        <taxon>Eukaryota</taxon>
        <taxon>Viridiplantae</taxon>
        <taxon>Chlorophyta</taxon>
        <taxon>core chlorophytes</taxon>
        <taxon>Chlorophyceae</taxon>
        <taxon>CS clade</taxon>
        <taxon>Chlamydomonadales</taxon>
        <taxon>Volvocaceae</taxon>
        <taxon>Volvox</taxon>
    </lineage>
</organism>
<keyword evidence="4" id="KW-0804">Transcription</keyword>
<keyword evidence="9" id="KW-1185">Reference proteome</keyword>
<dbReference type="PANTHER" id="PTHR11618">
    <property type="entry name" value="TRANSCRIPTION INITIATION FACTOR IIB-RELATED"/>
    <property type="match status" value="1"/>
</dbReference>
<keyword evidence="6" id="KW-0862">Zinc</keyword>
<name>A0ABQ5RR87_9CHLO</name>
<evidence type="ECO:0000256" key="2">
    <source>
        <dbReference type="ARBA" id="ARBA00022737"/>
    </source>
</evidence>
<dbReference type="Proteomes" id="UP001165090">
    <property type="component" value="Unassembled WGS sequence"/>
</dbReference>
<dbReference type="PANTHER" id="PTHR11618:SF13">
    <property type="entry name" value="TRANSCRIPTION INITIATION FACTOR IIB"/>
    <property type="match status" value="1"/>
</dbReference>
<proteinExistence type="inferred from homology"/>